<evidence type="ECO:0000313" key="2">
    <source>
        <dbReference type="Proteomes" id="UP001060085"/>
    </source>
</evidence>
<dbReference type="EMBL" id="CM044706">
    <property type="protein sequence ID" value="KAI5657737.1"/>
    <property type="molecule type" value="Genomic_DNA"/>
</dbReference>
<organism evidence="1 2">
    <name type="scientific">Catharanthus roseus</name>
    <name type="common">Madagascar periwinkle</name>
    <name type="synonym">Vinca rosea</name>
    <dbReference type="NCBI Taxonomy" id="4058"/>
    <lineage>
        <taxon>Eukaryota</taxon>
        <taxon>Viridiplantae</taxon>
        <taxon>Streptophyta</taxon>
        <taxon>Embryophyta</taxon>
        <taxon>Tracheophyta</taxon>
        <taxon>Spermatophyta</taxon>
        <taxon>Magnoliopsida</taxon>
        <taxon>eudicotyledons</taxon>
        <taxon>Gunneridae</taxon>
        <taxon>Pentapetalae</taxon>
        <taxon>asterids</taxon>
        <taxon>lamiids</taxon>
        <taxon>Gentianales</taxon>
        <taxon>Apocynaceae</taxon>
        <taxon>Rauvolfioideae</taxon>
        <taxon>Vinceae</taxon>
        <taxon>Catharanthinae</taxon>
        <taxon>Catharanthus</taxon>
    </lineage>
</organism>
<gene>
    <name evidence="1" type="ORF">M9H77_26530</name>
</gene>
<reference evidence="2" key="1">
    <citation type="journal article" date="2023" name="Nat. Plants">
        <title>Single-cell RNA sequencing provides a high-resolution roadmap for understanding the multicellular compartmentation of specialized metabolism.</title>
        <authorList>
            <person name="Sun S."/>
            <person name="Shen X."/>
            <person name="Li Y."/>
            <person name="Li Y."/>
            <person name="Wang S."/>
            <person name="Li R."/>
            <person name="Zhang H."/>
            <person name="Shen G."/>
            <person name="Guo B."/>
            <person name="Wei J."/>
            <person name="Xu J."/>
            <person name="St-Pierre B."/>
            <person name="Chen S."/>
            <person name="Sun C."/>
        </authorList>
    </citation>
    <scope>NUCLEOTIDE SEQUENCE [LARGE SCALE GENOMIC DNA]</scope>
</reference>
<keyword evidence="2" id="KW-1185">Reference proteome</keyword>
<accession>A0ACC0ACN2</accession>
<comment type="caution">
    <text evidence="1">The sequence shown here is derived from an EMBL/GenBank/DDBJ whole genome shotgun (WGS) entry which is preliminary data.</text>
</comment>
<sequence>MNIRNCMKEVPAHVHLGPIVPDVLTRQHGHRSGLIWSRDHETSTTDLQCRRFDRNLFQAYSGALRRILRPAVLTIGGLHRYHHHLRHRSLVLQRKSRPSSASAWFVSVVPWVALHLSLIFSRHFQYSHRGLGTSYAPPPPGTVGSSIQARPLPGLEFSSFHAPPPPSIVSSSY</sequence>
<dbReference type="Proteomes" id="UP001060085">
    <property type="component" value="Linkage Group LG06"/>
</dbReference>
<proteinExistence type="predicted"/>
<evidence type="ECO:0000313" key="1">
    <source>
        <dbReference type="EMBL" id="KAI5657737.1"/>
    </source>
</evidence>
<name>A0ACC0ACN2_CATRO</name>
<protein>
    <submittedName>
        <fullName evidence="1">Uncharacterized protein</fullName>
    </submittedName>
</protein>